<dbReference type="AlphaFoldDB" id="A0AAV5EN12"/>
<feature type="compositionally biased region" description="Acidic residues" evidence="1">
    <location>
        <begin position="1"/>
        <end position="33"/>
    </location>
</feature>
<comment type="caution">
    <text evidence="2">The sequence shown here is derived from an EMBL/GenBank/DDBJ whole genome shotgun (WGS) entry which is preliminary data.</text>
</comment>
<feature type="region of interest" description="Disordered" evidence="1">
    <location>
        <begin position="1"/>
        <end position="97"/>
    </location>
</feature>
<proteinExistence type="predicted"/>
<evidence type="ECO:0000313" key="2">
    <source>
        <dbReference type="EMBL" id="GJN24050.1"/>
    </source>
</evidence>
<organism evidence="2 3">
    <name type="scientific">Eleusine coracana subsp. coracana</name>
    <dbReference type="NCBI Taxonomy" id="191504"/>
    <lineage>
        <taxon>Eukaryota</taxon>
        <taxon>Viridiplantae</taxon>
        <taxon>Streptophyta</taxon>
        <taxon>Embryophyta</taxon>
        <taxon>Tracheophyta</taxon>
        <taxon>Spermatophyta</taxon>
        <taxon>Magnoliopsida</taxon>
        <taxon>Liliopsida</taxon>
        <taxon>Poales</taxon>
        <taxon>Poaceae</taxon>
        <taxon>PACMAD clade</taxon>
        <taxon>Chloridoideae</taxon>
        <taxon>Cynodonteae</taxon>
        <taxon>Eleusininae</taxon>
        <taxon>Eleusine</taxon>
    </lineage>
</organism>
<protein>
    <submittedName>
        <fullName evidence="2">Uncharacterized protein</fullName>
    </submittedName>
</protein>
<evidence type="ECO:0000313" key="3">
    <source>
        <dbReference type="Proteomes" id="UP001054889"/>
    </source>
</evidence>
<reference evidence="2" key="1">
    <citation type="journal article" date="2018" name="DNA Res.">
        <title>Multiple hybrid de novo genome assembly of finger millet, an orphan allotetraploid crop.</title>
        <authorList>
            <person name="Hatakeyama M."/>
            <person name="Aluri S."/>
            <person name="Balachadran M.T."/>
            <person name="Sivarajan S.R."/>
            <person name="Patrignani A."/>
            <person name="Gruter S."/>
            <person name="Poveda L."/>
            <person name="Shimizu-Inatsugi R."/>
            <person name="Baeten J."/>
            <person name="Francoijs K.J."/>
            <person name="Nataraja K.N."/>
            <person name="Reddy Y.A.N."/>
            <person name="Phadnis S."/>
            <person name="Ravikumar R.L."/>
            <person name="Schlapbach R."/>
            <person name="Sreeman S.M."/>
            <person name="Shimizu K.K."/>
        </authorList>
    </citation>
    <scope>NUCLEOTIDE SEQUENCE</scope>
</reference>
<keyword evidence="3" id="KW-1185">Reference proteome</keyword>
<reference evidence="2" key="2">
    <citation type="submission" date="2021-12" db="EMBL/GenBank/DDBJ databases">
        <title>Resequencing data analysis of finger millet.</title>
        <authorList>
            <person name="Hatakeyama M."/>
            <person name="Aluri S."/>
            <person name="Balachadran M.T."/>
            <person name="Sivarajan S.R."/>
            <person name="Poveda L."/>
            <person name="Shimizu-Inatsugi R."/>
            <person name="Schlapbach R."/>
            <person name="Sreeman S.M."/>
            <person name="Shimizu K.K."/>
        </authorList>
    </citation>
    <scope>NUCLEOTIDE SEQUENCE</scope>
</reference>
<dbReference type="Proteomes" id="UP001054889">
    <property type="component" value="Unassembled WGS sequence"/>
</dbReference>
<feature type="compositionally biased region" description="Basic and acidic residues" evidence="1">
    <location>
        <begin position="34"/>
        <end position="43"/>
    </location>
</feature>
<gene>
    <name evidence="2" type="primary">gb11761</name>
    <name evidence="2" type="ORF">PR202_gb11761</name>
</gene>
<name>A0AAV5EN12_ELECO</name>
<dbReference type="EMBL" id="BQKI01000076">
    <property type="protein sequence ID" value="GJN24050.1"/>
    <property type="molecule type" value="Genomic_DNA"/>
</dbReference>
<feature type="compositionally biased region" description="Acidic residues" evidence="1">
    <location>
        <begin position="44"/>
        <end position="67"/>
    </location>
</feature>
<sequence length="110" mass="12385">MFEIDLIDTNDEMEVDNETTDDENSGDDVDDLEDIKLLEKINEDYDEDSDDGHDDMDDMRDSDEENSDPPTRGGSTKGRGEPTTVDPMDGVANGYNTSDIYSCFYSSNYE</sequence>
<accession>A0AAV5EN12</accession>
<evidence type="ECO:0000256" key="1">
    <source>
        <dbReference type="SAM" id="MobiDB-lite"/>
    </source>
</evidence>